<gene>
    <name evidence="2" type="ORF">EXN66_Car013894</name>
</gene>
<dbReference type="InterPro" id="IPR013783">
    <property type="entry name" value="Ig-like_fold"/>
</dbReference>
<dbReference type="InterPro" id="IPR036179">
    <property type="entry name" value="Ig-like_dom_sf"/>
</dbReference>
<reference evidence="2 3" key="1">
    <citation type="submission" date="2019-02" db="EMBL/GenBank/DDBJ databases">
        <title>Opniocepnalus argus genome.</title>
        <authorList>
            <person name="Zhou C."/>
            <person name="Xiao S."/>
        </authorList>
    </citation>
    <scope>NUCLEOTIDE SEQUENCE [LARGE SCALE GENOMIC DNA]</scope>
    <source>
        <strain evidence="2">OARG1902GOOAL</strain>
        <tissue evidence="2">Muscle</tissue>
    </source>
</reference>
<protein>
    <submittedName>
        <fullName evidence="2">Uncharacterized protein</fullName>
    </submittedName>
</protein>
<keyword evidence="1" id="KW-0472">Membrane</keyword>
<dbReference type="EMBL" id="CM015724">
    <property type="protein sequence ID" value="KAF3698213.1"/>
    <property type="molecule type" value="Genomic_DNA"/>
</dbReference>
<feature type="transmembrane region" description="Helical" evidence="1">
    <location>
        <begin position="93"/>
        <end position="115"/>
    </location>
</feature>
<dbReference type="Gene3D" id="2.60.40.10">
    <property type="entry name" value="Immunoglobulins"/>
    <property type="match status" value="1"/>
</dbReference>
<organism evidence="2 3">
    <name type="scientific">Channa argus</name>
    <name type="common">Northern snakehead</name>
    <name type="synonym">Ophicephalus argus</name>
    <dbReference type="NCBI Taxonomy" id="215402"/>
    <lineage>
        <taxon>Eukaryota</taxon>
        <taxon>Metazoa</taxon>
        <taxon>Chordata</taxon>
        <taxon>Craniata</taxon>
        <taxon>Vertebrata</taxon>
        <taxon>Euteleostomi</taxon>
        <taxon>Actinopterygii</taxon>
        <taxon>Neopterygii</taxon>
        <taxon>Teleostei</taxon>
        <taxon>Neoteleostei</taxon>
        <taxon>Acanthomorphata</taxon>
        <taxon>Anabantaria</taxon>
        <taxon>Anabantiformes</taxon>
        <taxon>Channoidei</taxon>
        <taxon>Channidae</taxon>
        <taxon>Channa</taxon>
    </lineage>
</organism>
<proteinExistence type="predicted"/>
<dbReference type="SUPFAM" id="SSF48726">
    <property type="entry name" value="Immunoglobulin"/>
    <property type="match status" value="1"/>
</dbReference>
<evidence type="ECO:0000256" key="1">
    <source>
        <dbReference type="SAM" id="Phobius"/>
    </source>
</evidence>
<name>A0A6G1Q794_CHAAH</name>
<keyword evidence="3" id="KW-1185">Reference proteome</keyword>
<keyword evidence="1" id="KW-0812">Transmembrane</keyword>
<dbReference type="AlphaFoldDB" id="A0A6G1Q794"/>
<evidence type="ECO:0000313" key="2">
    <source>
        <dbReference type="EMBL" id="KAF3698213.1"/>
    </source>
</evidence>
<sequence length="150" mass="16336">MKDGDVSVILNNVSISDTGTYICRIIATEGDQDRMGTEFLSVTNLTVTEEMDSSLISHLSSHYLLTGGGAGHTEDRGKTDKMITNGENKDLNVGLFVGLSVVAVILGLFAFIIITKRKCVKETYRRVSQRTGEHSYTDKCIFGTCCSTEA</sequence>
<accession>A0A6G1Q794</accession>
<keyword evidence="1" id="KW-1133">Transmembrane helix</keyword>
<dbReference type="Proteomes" id="UP000503349">
    <property type="component" value="Chromosome 13"/>
</dbReference>
<reference evidence="3" key="2">
    <citation type="submission" date="2019-02" db="EMBL/GenBank/DDBJ databases">
        <title>Opniocepnalus argus Var Kimnra genome.</title>
        <authorList>
            <person name="Zhou C."/>
            <person name="Xiao S."/>
        </authorList>
    </citation>
    <scope>NUCLEOTIDE SEQUENCE [LARGE SCALE GENOMIC DNA]</scope>
</reference>
<evidence type="ECO:0000313" key="3">
    <source>
        <dbReference type="Proteomes" id="UP000503349"/>
    </source>
</evidence>